<evidence type="ECO:0000256" key="7">
    <source>
        <dbReference type="ARBA" id="ARBA00023239"/>
    </source>
</evidence>
<accession>A0A2M9CQT5</accession>
<dbReference type="PROSITE" id="PS00165">
    <property type="entry name" value="DEHYDRATASE_SER_THR"/>
    <property type="match status" value="1"/>
</dbReference>
<dbReference type="InterPro" id="IPR000634">
    <property type="entry name" value="Ser/Thr_deHydtase_PyrdxlP-BS"/>
</dbReference>
<evidence type="ECO:0000256" key="6">
    <source>
        <dbReference type="ARBA" id="ARBA00022898"/>
    </source>
</evidence>
<dbReference type="InterPro" id="IPR001926">
    <property type="entry name" value="TrpB-like_PALP"/>
</dbReference>
<comment type="similarity">
    <text evidence="3">Belongs to the ACC deaminase/D-cysteine desulfhydrase family.</text>
</comment>
<dbReference type="EMBL" id="PGFE01000002">
    <property type="protein sequence ID" value="PJJ74283.1"/>
    <property type="molecule type" value="Genomic_DNA"/>
</dbReference>
<comment type="function">
    <text evidence="8">Catalyzes the anaerobic formation of alpha-ketobutyrate and ammonia from threonine in a two-step reaction. The first step involved a dehydration of threonine and a production of enamine intermediates (aminocrotonate), which tautomerizes to its imine form (iminobutyrate). Both intermediates are unstable and short-lived. The second step is the nonenzymatic hydrolysis of the enamine/imine intermediates to form 2-ketobutyrate and free ammonia. In the low water environment of the cell, the second step is accelerated by RidA.</text>
</comment>
<evidence type="ECO:0000256" key="3">
    <source>
        <dbReference type="ARBA" id="ARBA00008639"/>
    </source>
</evidence>
<dbReference type="SUPFAM" id="SSF53686">
    <property type="entry name" value="Tryptophan synthase beta subunit-like PLP-dependent enzymes"/>
    <property type="match status" value="1"/>
</dbReference>
<dbReference type="GO" id="GO:0004794">
    <property type="term" value="F:threonine deaminase activity"/>
    <property type="evidence" value="ECO:0007669"/>
    <property type="project" value="UniProtKB-EC"/>
</dbReference>
<dbReference type="RefSeq" id="WP_100422902.1">
    <property type="nucleotide sequence ID" value="NZ_BOOX01000006.1"/>
</dbReference>
<gene>
    <name evidence="13" type="ORF">CLV28_1777</name>
</gene>
<dbReference type="GO" id="GO:0030170">
    <property type="term" value="F:pyridoxal phosphate binding"/>
    <property type="evidence" value="ECO:0007669"/>
    <property type="project" value="InterPro"/>
</dbReference>
<feature type="region of interest" description="Disordered" evidence="11">
    <location>
        <begin position="1"/>
        <end position="23"/>
    </location>
</feature>
<feature type="domain" description="Tryptophan synthase beta chain-like PALP" evidence="12">
    <location>
        <begin position="40"/>
        <end position="333"/>
    </location>
</feature>
<evidence type="ECO:0000259" key="12">
    <source>
        <dbReference type="Pfam" id="PF00291"/>
    </source>
</evidence>
<evidence type="ECO:0000313" key="14">
    <source>
        <dbReference type="Proteomes" id="UP000231693"/>
    </source>
</evidence>
<evidence type="ECO:0000256" key="4">
    <source>
        <dbReference type="ARBA" id="ARBA00010869"/>
    </source>
</evidence>
<dbReference type="PANTHER" id="PTHR48078:SF6">
    <property type="entry name" value="L-THREONINE DEHYDRATASE CATABOLIC TDCB"/>
    <property type="match status" value="1"/>
</dbReference>
<evidence type="ECO:0000256" key="5">
    <source>
        <dbReference type="ARBA" id="ARBA00012096"/>
    </source>
</evidence>
<dbReference type="PANTHER" id="PTHR48078">
    <property type="entry name" value="THREONINE DEHYDRATASE, MITOCHONDRIAL-RELATED"/>
    <property type="match status" value="1"/>
</dbReference>
<protein>
    <recommendedName>
        <fullName evidence="5">threonine ammonia-lyase</fullName>
        <ecNumber evidence="5">4.3.1.19</ecNumber>
    </recommendedName>
    <alternativeName>
        <fullName evidence="9">Threonine deaminase</fullName>
    </alternativeName>
</protein>
<proteinExistence type="inferred from homology"/>
<dbReference type="GO" id="GO:0016846">
    <property type="term" value="F:carbon-sulfur lyase activity"/>
    <property type="evidence" value="ECO:0007669"/>
    <property type="project" value="UniProtKB-ARBA"/>
</dbReference>
<evidence type="ECO:0000256" key="8">
    <source>
        <dbReference type="ARBA" id="ARBA00025527"/>
    </source>
</evidence>
<reference evidence="13 14" key="1">
    <citation type="submission" date="2017-11" db="EMBL/GenBank/DDBJ databases">
        <title>Genomic Encyclopedia of Archaeal and Bacterial Type Strains, Phase II (KMG-II): From Individual Species to Whole Genera.</title>
        <authorList>
            <person name="Goeker M."/>
        </authorList>
    </citation>
    <scope>NUCLEOTIDE SEQUENCE [LARGE SCALE GENOMIC DNA]</scope>
    <source>
        <strain evidence="13 14">DSM 25478</strain>
    </source>
</reference>
<dbReference type="Pfam" id="PF00291">
    <property type="entry name" value="PALP"/>
    <property type="match status" value="1"/>
</dbReference>
<dbReference type="GO" id="GO:0003941">
    <property type="term" value="F:L-serine ammonia-lyase activity"/>
    <property type="evidence" value="ECO:0007669"/>
    <property type="project" value="TreeGrafter"/>
</dbReference>
<dbReference type="GO" id="GO:0009097">
    <property type="term" value="P:isoleucine biosynthetic process"/>
    <property type="evidence" value="ECO:0007669"/>
    <property type="project" value="TreeGrafter"/>
</dbReference>
<dbReference type="InterPro" id="IPR036052">
    <property type="entry name" value="TrpB-like_PALP_sf"/>
</dbReference>
<evidence type="ECO:0000256" key="1">
    <source>
        <dbReference type="ARBA" id="ARBA00001274"/>
    </source>
</evidence>
<evidence type="ECO:0000256" key="9">
    <source>
        <dbReference type="ARBA" id="ARBA00031427"/>
    </source>
</evidence>
<comment type="caution">
    <text evidence="13">The sequence shown here is derived from an EMBL/GenBank/DDBJ whole genome shotgun (WGS) entry which is preliminary data.</text>
</comment>
<dbReference type="PIRSF" id="PIRSF006278">
    <property type="entry name" value="ACCD_DCysDesulf"/>
    <property type="match status" value="1"/>
</dbReference>
<dbReference type="GO" id="GO:0006565">
    <property type="term" value="P:L-serine catabolic process"/>
    <property type="evidence" value="ECO:0007669"/>
    <property type="project" value="TreeGrafter"/>
</dbReference>
<comment type="catalytic activity">
    <reaction evidence="1">
        <text>L-threonine = 2-oxobutanoate + NH4(+)</text>
        <dbReference type="Rhea" id="RHEA:22108"/>
        <dbReference type="ChEBI" id="CHEBI:16763"/>
        <dbReference type="ChEBI" id="CHEBI:28938"/>
        <dbReference type="ChEBI" id="CHEBI:57926"/>
        <dbReference type="EC" id="4.3.1.19"/>
    </reaction>
</comment>
<feature type="modified residue" description="N6-(pyridoxal phosphate)lysine" evidence="10">
    <location>
        <position position="72"/>
    </location>
</feature>
<comment type="cofactor">
    <cofactor evidence="2">
        <name>pyridoxal 5'-phosphate</name>
        <dbReference type="ChEBI" id="CHEBI:597326"/>
    </cofactor>
</comment>
<dbReference type="Proteomes" id="UP000231693">
    <property type="component" value="Unassembled WGS sequence"/>
</dbReference>
<evidence type="ECO:0000313" key="13">
    <source>
        <dbReference type="EMBL" id="PJJ74283.1"/>
    </source>
</evidence>
<keyword evidence="14" id="KW-1185">Reference proteome</keyword>
<dbReference type="AlphaFoldDB" id="A0A2M9CQT5"/>
<sequence length="348" mass="35531">MTLSPLAARPTASTRPSPRVPTFDDVRHARDLLAAHGSVVRTPTRTWAALDDLTGTRVVVKHEERQVTGAFKLRGALTLLLAMAPAQRARGIVGYSTGNHAQALAYAARETGTACTIVMPEHPNPTKAAAVEALGARLVLHGPTLTEAAEHAQVLAAQDGARYVTAAGEPEIVAGAATAYVEMLEDLPHTGTVPFDEAPLDVLLVPVGGGSGAAGACLAAAHLAPGCAVVGVQSASSPAAHDSWRTGRLVERSNTSFAEGLATGAGFALTQRVLAEHLADFVLVDDADLRRAQAALLVRTGTVVEGAGAAALAAVLADPGRFAGARVGVALTGGNVSPAERADVARYV</sequence>
<dbReference type="EC" id="4.3.1.19" evidence="5"/>
<comment type="similarity">
    <text evidence="4">Belongs to the serine/threonine dehydratase family.</text>
</comment>
<dbReference type="InterPro" id="IPR027278">
    <property type="entry name" value="ACCD_DCysDesulf"/>
</dbReference>
<dbReference type="Gene3D" id="3.40.50.1100">
    <property type="match status" value="2"/>
</dbReference>
<dbReference type="GO" id="GO:0006567">
    <property type="term" value="P:L-threonine catabolic process"/>
    <property type="evidence" value="ECO:0007669"/>
    <property type="project" value="TreeGrafter"/>
</dbReference>
<dbReference type="OrthoDB" id="9811476at2"/>
<dbReference type="FunFam" id="3.40.50.1100:FF:000005">
    <property type="entry name" value="Threonine dehydratase catabolic"/>
    <property type="match status" value="1"/>
</dbReference>
<name>A0A2M9CQT5_9CELL</name>
<dbReference type="InterPro" id="IPR050147">
    <property type="entry name" value="Ser/Thr_Dehydratase"/>
</dbReference>
<keyword evidence="7" id="KW-0456">Lyase</keyword>
<evidence type="ECO:0000256" key="11">
    <source>
        <dbReference type="SAM" id="MobiDB-lite"/>
    </source>
</evidence>
<organism evidence="13 14">
    <name type="scientific">Sediminihabitans luteus</name>
    <dbReference type="NCBI Taxonomy" id="1138585"/>
    <lineage>
        <taxon>Bacteria</taxon>
        <taxon>Bacillati</taxon>
        <taxon>Actinomycetota</taxon>
        <taxon>Actinomycetes</taxon>
        <taxon>Micrococcales</taxon>
        <taxon>Cellulomonadaceae</taxon>
        <taxon>Sediminihabitans</taxon>
    </lineage>
</organism>
<evidence type="ECO:0000256" key="2">
    <source>
        <dbReference type="ARBA" id="ARBA00001933"/>
    </source>
</evidence>
<evidence type="ECO:0000256" key="10">
    <source>
        <dbReference type="PIRSR" id="PIRSR006278-2"/>
    </source>
</evidence>
<keyword evidence="6 10" id="KW-0663">Pyridoxal phosphate</keyword>